<organism evidence="11 12">
    <name type="scientific">Eptatretus burgeri</name>
    <name type="common">Inshore hagfish</name>
    <dbReference type="NCBI Taxonomy" id="7764"/>
    <lineage>
        <taxon>Eukaryota</taxon>
        <taxon>Metazoa</taxon>
        <taxon>Chordata</taxon>
        <taxon>Craniata</taxon>
        <taxon>Vertebrata</taxon>
        <taxon>Cyclostomata</taxon>
        <taxon>Myxini</taxon>
        <taxon>Myxiniformes</taxon>
        <taxon>Myxinidae</taxon>
        <taxon>Eptatretinae</taxon>
        <taxon>Eptatretus</taxon>
    </lineage>
</organism>
<evidence type="ECO:0000256" key="1">
    <source>
        <dbReference type="ARBA" id="ARBA00010290"/>
    </source>
</evidence>
<reference evidence="11" key="1">
    <citation type="submission" date="2025-08" db="UniProtKB">
        <authorList>
            <consortium name="Ensembl"/>
        </authorList>
    </citation>
    <scope>IDENTIFICATION</scope>
</reference>
<dbReference type="PANTHER" id="PTHR11711">
    <property type="entry name" value="ADP RIBOSYLATION FACTOR-RELATED"/>
    <property type="match status" value="1"/>
</dbReference>
<reference evidence="11" key="2">
    <citation type="submission" date="2025-09" db="UniProtKB">
        <authorList>
            <consortium name="Ensembl"/>
        </authorList>
    </citation>
    <scope>IDENTIFICATION</scope>
</reference>
<dbReference type="Ensembl" id="ENSEBUT00000011535.1">
    <property type="protein sequence ID" value="ENSEBUP00000010976.1"/>
    <property type="gene ID" value="ENSEBUG00000007051.1"/>
</dbReference>
<feature type="binding site" evidence="8">
    <location>
        <position position="68"/>
    </location>
    <ligand>
        <name>GTP</name>
        <dbReference type="ChEBI" id="CHEBI:37565"/>
    </ligand>
</feature>
<evidence type="ECO:0000313" key="12">
    <source>
        <dbReference type="Proteomes" id="UP000694388"/>
    </source>
</evidence>
<keyword evidence="2 8" id="KW-0547">Nucleotide-binding</keyword>
<dbReference type="SMART" id="SM00177">
    <property type="entry name" value="ARF"/>
    <property type="match status" value="1"/>
</dbReference>
<dbReference type="SMART" id="SM00178">
    <property type="entry name" value="SAR"/>
    <property type="match status" value="1"/>
</dbReference>
<dbReference type="InterPro" id="IPR027417">
    <property type="entry name" value="P-loop_NTPase"/>
</dbReference>
<keyword evidence="9" id="KW-0460">Magnesium</keyword>
<dbReference type="SUPFAM" id="SSF52540">
    <property type="entry name" value="P-loop containing nucleoside triphosphate hydrolases"/>
    <property type="match status" value="1"/>
</dbReference>
<evidence type="ECO:0000256" key="2">
    <source>
        <dbReference type="ARBA" id="ARBA00022741"/>
    </source>
</evidence>
<dbReference type="GO" id="GO:0030010">
    <property type="term" value="P:establishment of cell polarity"/>
    <property type="evidence" value="ECO:0007669"/>
    <property type="project" value="UniProtKB-ARBA"/>
</dbReference>
<evidence type="ECO:0000256" key="5">
    <source>
        <dbReference type="ARBA" id="ARBA00061881"/>
    </source>
</evidence>
<dbReference type="PRINTS" id="PR00328">
    <property type="entry name" value="SAR1GTPBP"/>
</dbReference>
<evidence type="ECO:0000256" key="9">
    <source>
        <dbReference type="PIRSR" id="PIRSR606689-2"/>
    </source>
</evidence>
<accession>A0A8C4Q7P1</accession>
<evidence type="ECO:0000256" key="4">
    <source>
        <dbReference type="ARBA" id="ARBA00054077"/>
    </source>
</evidence>
<comment type="function">
    <text evidence="4">GTPase that recruits MYO1E to MHC class II-containing vesicles via the effector protein ARL14EP and hence controls the movement of these vesicles along the actin cytoskeleton in dendritic cells.</text>
</comment>
<sequence>MGTLPRFHRLHVAIFGLDFAGKTSLLYRLKLGENVRTLPTVSFNTERLQLQLTRSRPCIPFHFWDVAGQDKLRPLWRSYARGADALIFVVDAADPERFEEARAELLRVVRLPQAQEVPLLVFANKQDLPQAVGAVKLEKILGLPEFGVGMVWHVQAVSANTGRGLHEGLARLHEMIMKRRKGLWTVSYKTWWTCWM</sequence>
<proteinExistence type="inferred from homology"/>
<dbReference type="InterPro" id="IPR024156">
    <property type="entry name" value="Small_GTPase_ARF"/>
</dbReference>
<dbReference type="Gene3D" id="3.40.50.300">
    <property type="entry name" value="P-loop containing nucleotide triphosphate hydrolases"/>
    <property type="match status" value="1"/>
</dbReference>
<evidence type="ECO:0000256" key="3">
    <source>
        <dbReference type="ARBA" id="ARBA00023134"/>
    </source>
</evidence>
<dbReference type="NCBIfam" id="TIGR00231">
    <property type="entry name" value="small_GTP"/>
    <property type="match status" value="1"/>
</dbReference>
<keyword evidence="12" id="KW-1185">Reference proteome</keyword>
<evidence type="ECO:0000256" key="6">
    <source>
        <dbReference type="ARBA" id="ARBA00072405"/>
    </source>
</evidence>
<dbReference type="Pfam" id="PF00025">
    <property type="entry name" value="Arf"/>
    <property type="match status" value="1"/>
</dbReference>
<dbReference type="InterPro" id="IPR006689">
    <property type="entry name" value="Small_GTPase_ARF/SAR"/>
</dbReference>
<dbReference type="GeneTree" id="ENSGT00940000169978"/>
<dbReference type="GO" id="GO:0005525">
    <property type="term" value="F:GTP binding"/>
    <property type="evidence" value="ECO:0007669"/>
    <property type="project" value="UniProtKB-KW"/>
</dbReference>
<dbReference type="AlphaFoldDB" id="A0A8C4Q7P1"/>
<evidence type="ECO:0000256" key="10">
    <source>
        <dbReference type="RuleBase" id="RU003925"/>
    </source>
</evidence>
<keyword evidence="3 8" id="KW-0342">GTP-binding</keyword>
<feature type="binding site" evidence="8">
    <location>
        <begin position="16"/>
        <end position="23"/>
    </location>
    <ligand>
        <name>GTP</name>
        <dbReference type="ChEBI" id="CHEBI:37565"/>
    </ligand>
</feature>
<comment type="subunit">
    <text evidence="5">Interacts with ARL14EP.</text>
</comment>
<feature type="binding site" evidence="8">
    <location>
        <begin position="124"/>
        <end position="127"/>
    </location>
    <ligand>
        <name>GTP</name>
        <dbReference type="ChEBI" id="CHEBI:37565"/>
    </ligand>
</feature>
<evidence type="ECO:0000313" key="11">
    <source>
        <dbReference type="Ensembl" id="ENSEBUP00000010976.1"/>
    </source>
</evidence>
<feature type="binding site" evidence="9">
    <location>
        <position position="40"/>
    </location>
    <ligand>
        <name>Mg(2+)</name>
        <dbReference type="ChEBI" id="CHEBI:18420"/>
    </ligand>
</feature>
<dbReference type="FunFam" id="3.40.50.300:FF:000412">
    <property type="entry name" value="ADP-ribosylation factor 1"/>
    <property type="match status" value="1"/>
</dbReference>
<dbReference type="GO" id="GO:0046872">
    <property type="term" value="F:metal ion binding"/>
    <property type="evidence" value="ECO:0007669"/>
    <property type="project" value="UniProtKB-KW"/>
</dbReference>
<evidence type="ECO:0000256" key="7">
    <source>
        <dbReference type="ARBA" id="ARBA00077764"/>
    </source>
</evidence>
<dbReference type="InterPro" id="IPR005225">
    <property type="entry name" value="Small_GTP-bd"/>
</dbReference>
<dbReference type="PROSITE" id="PS51417">
    <property type="entry name" value="ARF"/>
    <property type="match status" value="1"/>
</dbReference>
<dbReference type="Proteomes" id="UP000694388">
    <property type="component" value="Unplaced"/>
</dbReference>
<comment type="similarity">
    <text evidence="1 10">Belongs to the small GTPase superfamily. Arf family.</text>
</comment>
<keyword evidence="9" id="KW-0479">Metal-binding</keyword>
<feature type="binding site" evidence="9">
    <location>
        <position position="23"/>
    </location>
    <ligand>
        <name>Mg(2+)</name>
        <dbReference type="ChEBI" id="CHEBI:18420"/>
    </ligand>
</feature>
<dbReference type="GO" id="GO:0003924">
    <property type="term" value="F:GTPase activity"/>
    <property type="evidence" value="ECO:0007669"/>
    <property type="project" value="InterPro"/>
</dbReference>
<dbReference type="SMART" id="SM00175">
    <property type="entry name" value="RAB"/>
    <property type="match status" value="1"/>
</dbReference>
<protein>
    <recommendedName>
        <fullName evidence="6">ADP-ribosylation factor-like protein 14</fullName>
    </recommendedName>
    <alternativeName>
        <fullName evidence="7">ADP-ribosylation factor 7</fullName>
    </alternativeName>
</protein>
<evidence type="ECO:0000256" key="8">
    <source>
        <dbReference type="PIRSR" id="PIRSR606689-1"/>
    </source>
</evidence>
<name>A0A8C4Q7P1_EPTBU</name>